<accession>A0A9Q3KJ25</accession>
<evidence type="ECO:0000313" key="2">
    <source>
        <dbReference type="Proteomes" id="UP000765509"/>
    </source>
</evidence>
<proteinExistence type="predicted"/>
<dbReference type="Proteomes" id="UP000765509">
    <property type="component" value="Unassembled WGS sequence"/>
</dbReference>
<dbReference type="AlphaFoldDB" id="A0A9Q3KJ25"/>
<protein>
    <submittedName>
        <fullName evidence="1">Uncharacterized protein</fullName>
    </submittedName>
</protein>
<feature type="non-terminal residue" evidence="1">
    <location>
        <position position="81"/>
    </location>
</feature>
<reference evidence="1" key="1">
    <citation type="submission" date="2021-03" db="EMBL/GenBank/DDBJ databases">
        <title>Draft genome sequence of rust myrtle Austropuccinia psidii MF-1, a brazilian biotype.</title>
        <authorList>
            <person name="Quecine M.C."/>
            <person name="Pachon D.M.R."/>
            <person name="Bonatelli M.L."/>
            <person name="Correr F.H."/>
            <person name="Franceschini L.M."/>
            <person name="Leite T.F."/>
            <person name="Margarido G.R.A."/>
            <person name="Almeida C.A."/>
            <person name="Ferrarezi J.A."/>
            <person name="Labate C.A."/>
        </authorList>
    </citation>
    <scope>NUCLEOTIDE SEQUENCE</scope>
    <source>
        <strain evidence="1">MF-1</strain>
    </source>
</reference>
<sequence>MTWPIGPNLAPGWIAATIKEEGQTCGCDSSLLNKSVFSSNSVNPTVPLRFEFAQCLVLDFGDAWVVKRGLGLSDEVTLTVP</sequence>
<comment type="caution">
    <text evidence="1">The sequence shown here is derived from an EMBL/GenBank/DDBJ whole genome shotgun (WGS) entry which is preliminary data.</text>
</comment>
<keyword evidence="2" id="KW-1185">Reference proteome</keyword>
<dbReference type="EMBL" id="AVOT02110029">
    <property type="protein sequence ID" value="MBW0581446.1"/>
    <property type="molecule type" value="Genomic_DNA"/>
</dbReference>
<dbReference type="OrthoDB" id="2517085at2759"/>
<organism evidence="1 2">
    <name type="scientific">Austropuccinia psidii MF-1</name>
    <dbReference type="NCBI Taxonomy" id="1389203"/>
    <lineage>
        <taxon>Eukaryota</taxon>
        <taxon>Fungi</taxon>
        <taxon>Dikarya</taxon>
        <taxon>Basidiomycota</taxon>
        <taxon>Pucciniomycotina</taxon>
        <taxon>Pucciniomycetes</taxon>
        <taxon>Pucciniales</taxon>
        <taxon>Sphaerophragmiaceae</taxon>
        <taxon>Austropuccinia</taxon>
    </lineage>
</organism>
<name>A0A9Q3KJ25_9BASI</name>
<gene>
    <name evidence="1" type="ORF">O181_121161</name>
</gene>
<evidence type="ECO:0000313" key="1">
    <source>
        <dbReference type="EMBL" id="MBW0581446.1"/>
    </source>
</evidence>